<proteinExistence type="predicted"/>
<accession>A0ABV0ERV0</accession>
<reference evidence="3 4" key="1">
    <citation type="submission" date="2021-03" db="EMBL/GenBank/DDBJ databases">
        <authorList>
            <person name="Gilmore M.S."/>
            <person name="Schwartzman J."/>
            <person name="Van Tyne D."/>
            <person name="Martin M."/>
            <person name="Earl A.M."/>
            <person name="Manson A.L."/>
            <person name="Straub T."/>
            <person name="Salamzade R."/>
            <person name="Saavedra J."/>
            <person name="Lebreton F."/>
            <person name="Prichula J."/>
            <person name="Schaufler K."/>
            <person name="Gaca A."/>
            <person name="Sgardioli B."/>
            <person name="Wagenaar J."/>
            <person name="Strong T."/>
        </authorList>
    </citation>
    <scope>NUCLEOTIDE SEQUENCE [LARGE SCALE GENOMIC DNA]</scope>
    <source>
        <strain evidence="3 4">665A</strain>
    </source>
</reference>
<keyword evidence="1" id="KW-0479">Metal-binding</keyword>
<keyword evidence="2" id="KW-0413">Isomerase</keyword>
<name>A0ABV0ERV0_9ENTE</name>
<evidence type="ECO:0000313" key="3">
    <source>
        <dbReference type="EMBL" id="MEO1771360.1"/>
    </source>
</evidence>
<evidence type="ECO:0000256" key="2">
    <source>
        <dbReference type="ARBA" id="ARBA00023235"/>
    </source>
</evidence>
<dbReference type="RefSeq" id="WP_207703568.1">
    <property type="nucleotide sequence ID" value="NZ_JAFREL020000003.1"/>
</dbReference>
<organism evidence="3 4">
    <name type="scientific">Candidatus Enterococcus ferrettii</name>
    <dbReference type="NCBI Taxonomy" id="2815324"/>
    <lineage>
        <taxon>Bacteria</taxon>
        <taxon>Bacillati</taxon>
        <taxon>Bacillota</taxon>
        <taxon>Bacilli</taxon>
        <taxon>Lactobacillales</taxon>
        <taxon>Enterococcaceae</taxon>
        <taxon>Enterococcus</taxon>
    </lineage>
</organism>
<reference evidence="3 4" key="2">
    <citation type="submission" date="2024-02" db="EMBL/GenBank/DDBJ databases">
        <title>The Genome Sequence of Enterococcus sp. DIV0159.</title>
        <authorList>
            <person name="Earl A."/>
            <person name="Manson A."/>
            <person name="Gilmore M."/>
            <person name="Sanders J."/>
            <person name="Shea T."/>
            <person name="Howe W."/>
            <person name="Livny J."/>
            <person name="Cuomo C."/>
            <person name="Neafsey D."/>
            <person name="Birren B."/>
        </authorList>
    </citation>
    <scope>NUCLEOTIDE SEQUENCE [LARGE SCALE GENOMIC DNA]</scope>
    <source>
        <strain evidence="3 4">665A</strain>
    </source>
</reference>
<dbReference type="Gene3D" id="3.20.20.70">
    <property type="entry name" value="Aldolase class I"/>
    <property type="match status" value="1"/>
</dbReference>
<dbReference type="Proteomes" id="UP000664357">
    <property type="component" value="Unassembled WGS sequence"/>
</dbReference>
<dbReference type="CDD" id="cd00429">
    <property type="entry name" value="RPE"/>
    <property type="match status" value="1"/>
</dbReference>
<evidence type="ECO:0000313" key="4">
    <source>
        <dbReference type="Proteomes" id="UP000664357"/>
    </source>
</evidence>
<gene>
    <name evidence="3" type="ORF">JZO67_003340</name>
</gene>
<comment type="caution">
    <text evidence="3">The sequence shown here is derived from an EMBL/GenBank/DDBJ whole genome shotgun (WGS) entry which is preliminary data.</text>
</comment>
<dbReference type="InterPro" id="IPR013785">
    <property type="entry name" value="Aldolase_TIM"/>
</dbReference>
<evidence type="ECO:0000256" key="1">
    <source>
        <dbReference type="ARBA" id="ARBA00022723"/>
    </source>
</evidence>
<dbReference type="PANTHER" id="PTHR11749">
    <property type="entry name" value="RIBULOSE-5-PHOSPHATE-3-EPIMERASE"/>
    <property type="match status" value="1"/>
</dbReference>
<sequence>MKLLPSLMCLDFSQVDSEIKKLDEAGVDGYHIDVIDGHFVKSFGLGQQDIQAVQRVSKKPLDVHLMTESPYQFIDYFELVSGDMIHIHPEVDPEPSKTIQKIKEKGLKASIVLSPSTSICTIQELLPMVDAVLVMTVNLGFAGQKYLDLVDAKIQQLADLREEKAYSFEIYTDGALSPDKIENQLKMSVDGFVLGTSALFKKEETYDNLIKSLRSLEA</sequence>
<dbReference type="SUPFAM" id="SSF51366">
    <property type="entry name" value="Ribulose-phoshate binding barrel"/>
    <property type="match status" value="1"/>
</dbReference>
<dbReference type="Pfam" id="PF00834">
    <property type="entry name" value="Ribul_P_3_epim"/>
    <property type="match status" value="1"/>
</dbReference>
<dbReference type="InterPro" id="IPR011060">
    <property type="entry name" value="RibuloseP-bd_barrel"/>
</dbReference>
<keyword evidence="4" id="KW-1185">Reference proteome</keyword>
<dbReference type="EMBL" id="JAFREL020000003">
    <property type="protein sequence ID" value="MEO1771360.1"/>
    <property type="molecule type" value="Genomic_DNA"/>
</dbReference>
<protein>
    <submittedName>
        <fullName evidence="3">Ribulose-phosphate 3-epimerase</fullName>
    </submittedName>
</protein>
<dbReference type="NCBIfam" id="NF004076">
    <property type="entry name" value="PRK05581.1-4"/>
    <property type="match status" value="1"/>
</dbReference>
<dbReference type="InterPro" id="IPR000056">
    <property type="entry name" value="Ribul_P_3_epim-like"/>
</dbReference>